<dbReference type="PROSITE" id="PS51257">
    <property type="entry name" value="PROKAR_LIPOPROTEIN"/>
    <property type="match status" value="1"/>
</dbReference>
<sequence>MDFNLIRLAGIWFCGSFVGSVLALHFGYFWWIGCLIGGATGALMESHKRIVSYLKIAFVAVSRWRPNKALWVYGIQLYLLVVFTMLNIYVVLCAVKIMLGSEFDRSEVFQTAPWCIVAIFAGSLAIPLTSIDNFRNFSMRNHERTLKFWKIVALRGNIVVLPFAALWYGVRFICKTSPKFGGWFRMFVREFFRILNSRELFACAVFCTIGSAVGYLFQSPIIGGCAGVLIGILEYRVTRRIGSHSK</sequence>
<feature type="transmembrane region" description="Helical" evidence="1">
    <location>
        <begin position="12"/>
        <end position="31"/>
    </location>
</feature>
<organism evidence="2 3">
    <name type="scientific">Candidatus Taylorbacteria bacterium RIFCSPLOWO2_01_FULL_45_15b</name>
    <dbReference type="NCBI Taxonomy" id="1802319"/>
    <lineage>
        <taxon>Bacteria</taxon>
        <taxon>Candidatus Tayloriibacteriota</taxon>
    </lineage>
</organism>
<name>A0A1G2N8Q4_9BACT</name>
<evidence type="ECO:0000313" key="3">
    <source>
        <dbReference type="Proteomes" id="UP000176221"/>
    </source>
</evidence>
<dbReference type="Proteomes" id="UP000176221">
    <property type="component" value="Unassembled WGS sequence"/>
</dbReference>
<dbReference type="STRING" id="1802319.A2928_01615"/>
<comment type="caution">
    <text evidence="2">The sequence shown here is derived from an EMBL/GenBank/DDBJ whole genome shotgun (WGS) entry which is preliminary data.</text>
</comment>
<gene>
    <name evidence="2" type="ORF">A2928_01615</name>
</gene>
<accession>A0A1G2N8Q4</accession>
<feature type="transmembrane region" description="Helical" evidence="1">
    <location>
        <begin position="111"/>
        <end position="131"/>
    </location>
</feature>
<proteinExistence type="predicted"/>
<evidence type="ECO:0000256" key="1">
    <source>
        <dbReference type="SAM" id="Phobius"/>
    </source>
</evidence>
<keyword evidence="1" id="KW-0472">Membrane</keyword>
<feature type="transmembrane region" description="Helical" evidence="1">
    <location>
        <begin position="75"/>
        <end position="99"/>
    </location>
</feature>
<dbReference type="EMBL" id="MHRX01000043">
    <property type="protein sequence ID" value="OHA32514.1"/>
    <property type="molecule type" value="Genomic_DNA"/>
</dbReference>
<feature type="transmembrane region" description="Helical" evidence="1">
    <location>
        <begin position="151"/>
        <end position="174"/>
    </location>
</feature>
<feature type="transmembrane region" description="Helical" evidence="1">
    <location>
        <begin position="195"/>
        <end position="215"/>
    </location>
</feature>
<dbReference type="AlphaFoldDB" id="A0A1G2N8Q4"/>
<evidence type="ECO:0000313" key="2">
    <source>
        <dbReference type="EMBL" id="OHA32514.1"/>
    </source>
</evidence>
<reference evidence="2 3" key="1">
    <citation type="journal article" date="2016" name="Nat. Commun.">
        <title>Thousands of microbial genomes shed light on interconnected biogeochemical processes in an aquifer system.</title>
        <authorList>
            <person name="Anantharaman K."/>
            <person name="Brown C.T."/>
            <person name="Hug L.A."/>
            <person name="Sharon I."/>
            <person name="Castelle C.J."/>
            <person name="Probst A.J."/>
            <person name="Thomas B.C."/>
            <person name="Singh A."/>
            <person name="Wilkins M.J."/>
            <person name="Karaoz U."/>
            <person name="Brodie E.L."/>
            <person name="Williams K.H."/>
            <person name="Hubbard S.S."/>
            <person name="Banfield J.F."/>
        </authorList>
    </citation>
    <scope>NUCLEOTIDE SEQUENCE [LARGE SCALE GENOMIC DNA]</scope>
</reference>
<keyword evidence="1" id="KW-0812">Transmembrane</keyword>
<feature type="transmembrane region" description="Helical" evidence="1">
    <location>
        <begin position="221"/>
        <end position="238"/>
    </location>
</feature>
<keyword evidence="1" id="KW-1133">Transmembrane helix</keyword>
<protein>
    <submittedName>
        <fullName evidence="2">Uncharacterized protein</fullName>
    </submittedName>
</protein>